<dbReference type="PANTHER" id="PTHR10963:SF55">
    <property type="entry name" value="GLYCOSIDE HYDROLASE FAMILY 16 PROTEIN"/>
    <property type="match status" value="1"/>
</dbReference>
<dbReference type="GO" id="GO:0005975">
    <property type="term" value="P:carbohydrate metabolic process"/>
    <property type="evidence" value="ECO:0007669"/>
    <property type="project" value="InterPro"/>
</dbReference>
<dbReference type="AlphaFoldDB" id="A0A0N8H9Q6"/>
<proteinExistence type="inferred from homology"/>
<accession>A0A0N8H9Q6</accession>
<sequence>MKYIHIKRIIYSSLSLILCFSLAGFSQNPQKNISEYTFSEKTKWADEFNTSGRPDRNIWGYDLGGGGWGNNELQTYTDNIQNARVEDGFLIIEVLKNETEPTYTSARLVTKNKRDFLYGRIEVKAKLPEGRGTWPAIWTLATENNYGNNYWPDNGELDIMEHVGYDQNRVHSNIHTKAFNHVIGTNRGNNRIVDKASDDFHLYRMDWYPNLIQFFIDDQMHFELKKEEKFGWAEWPFDKPQYLLLNIAVGGNWGGQKGVDENIFPQKMEIDYVRYYELEETNP</sequence>
<dbReference type="OrthoDB" id="9776255at2"/>
<protein>
    <submittedName>
        <fullName evidence="4">Glycoside hydrolase</fullName>
    </submittedName>
</protein>
<name>A0A0N8H9Q6_9BACT</name>
<dbReference type="SUPFAM" id="SSF49899">
    <property type="entry name" value="Concanavalin A-like lectins/glucanases"/>
    <property type="match status" value="1"/>
</dbReference>
<feature type="domain" description="GH16" evidence="3">
    <location>
        <begin position="23"/>
        <end position="281"/>
    </location>
</feature>
<reference evidence="4 5" key="1">
    <citation type="submission" date="2015-07" db="EMBL/GenBank/DDBJ databases">
        <title>The draft genome sequence of Leadbetterella sp. JN14-9.</title>
        <authorList>
            <person name="Liu Y."/>
            <person name="Du J."/>
            <person name="Shao Z."/>
        </authorList>
    </citation>
    <scope>NUCLEOTIDE SEQUENCE [LARGE SCALE GENOMIC DNA]</scope>
    <source>
        <strain evidence="4 5">JN14-9</strain>
    </source>
</reference>
<dbReference type="InterPro" id="IPR050546">
    <property type="entry name" value="Glycosyl_Hydrlase_16"/>
</dbReference>
<dbReference type="RefSeq" id="WP_055148738.1">
    <property type="nucleotide sequence ID" value="NZ_JXSZ01000009.1"/>
</dbReference>
<dbReference type="EMBL" id="LGTQ01000009">
    <property type="protein sequence ID" value="KPM48036.1"/>
    <property type="molecule type" value="Genomic_DNA"/>
</dbReference>
<dbReference type="InterPro" id="IPR000757">
    <property type="entry name" value="Beta-glucanase-like"/>
</dbReference>
<gene>
    <name evidence="4" type="ORF">AFM12_12620</name>
</gene>
<dbReference type="GO" id="GO:0004553">
    <property type="term" value="F:hydrolase activity, hydrolyzing O-glycosyl compounds"/>
    <property type="evidence" value="ECO:0007669"/>
    <property type="project" value="InterPro"/>
</dbReference>
<feature type="signal peptide" evidence="2">
    <location>
        <begin position="1"/>
        <end position="26"/>
    </location>
</feature>
<feature type="chain" id="PRO_5006026313" evidence="2">
    <location>
        <begin position="27"/>
        <end position="283"/>
    </location>
</feature>
<evidence type="ECO:0000256" key="1">
    <source>
        <dbReference type="ARBA" id="ARBA00006865"/>
    </source>
</evidence>
<dbReference type="CDD" id="cd08023">
    <property type="entry name" value="GH16_laminarinase_like"/>
    <property type="match status" value="1"/>
</dbReference>
<dbReference type="Proteomes" id="UP000050454">
    <property type="component" value="Unassembled WGS sequence"/>
</dbReference>
<dbReference type="PATRIC" id="fig|1605367.3.peg.3933"/>
<evidence type="ECO:0000313" key="5">
    <source>
        <dbReference type="Proteomes" id="UP000050454"/>
    </source>
</evidence>
<dbReference type="PANTHER" id="PTHR10963">
    <property type="entry name" value="GLYCOSYL HYDROLASE-RELATED"/>
    <property type="match status" value="1"/>
</dbReference>
<evidence type="ECO:0000259" key="3">
    <source>
        <dbReference type="PROSITE" id="PS51762"/>
    </source>
</evidence>
<keyword evidence="2" id="KW-0732">Signal</keyword>
<dbReference type="Pfam" id="PF00722">
    <property type="entry name" value="Glyco_hydro_16"/>
    <property type="match status" value="1"/>
</dbReference>
<evidence type="ECO:0000313" key="4">
    <source>
        <dbReference type="EMBL" id="KPM48036.1"/>
    </source>
</evidence>
<dbReference type="STRING" id="1605367.AFM12_12620"/>
<dbReference type="InterPro" id="IPR013320">
    <property type="entry name" value="ConA-like_dom_sf"/>
</dbReference>
<comment type="caution">
    <text evidence="4">The sequence shown here is derived from an EMBL/GenBank/DDBJ whole genome shotgun (WGS) entry which is preliminary data.</text>
</comment>
<evidence type="ECO:0000256" key="2">
    <source>
        <dbReference type="SAM" id="SignalP"/>
    </source>
</evidence>
<organism evidence="4 5">
    <name type="scientific">Jiulongibacter sediminis</name>
    <dbReference type="NCBI Taxonomy" id="1605367"/>
    <lineage>
        <taxon>Bacteria</taxon>
        <taxon>Pseudomonadati</taxon>
        <taxon>Bacteroidota</taxon>
        <taxon>Cytophagia</taxon>
        <taxon>Cytophagales</taxon>
        <taxon>Leadbetterellaceae</taxon>
        <taxon>Jiulongibacter</taxon>
    </lineage>
</organism>
<keyword evidence="5" id="KW-1185">Reference proteome</keyword>
<keyword evidence="4" id="KW-0378">Hydrolase</keyword>
<dbReference type="Gene3D" id="2.60.120.200">
    <property type="match status" value="1"/>
</dbReference>
<dbReference type="PROSITE" id="PS51762">
    <property type="entry name" value="GH16_2"/>
    <property type="match status" value="1"/>
</dbReference>
<comment type="similarity">
    <text evidence="1">Belongs to the glycosyl hydrolase 16 family.</text>
</comment>